<gene>
    <name evidence="1" type="ORF">ACFPYN_01415</name>
</gene>
<protein>
    <submittedName>
        <fullName evidence="1">DUF1850 domain-containing protein</fullName>
    </submittedName>
</protein>
<dbReference type="InterPro" id="IPR015001">
    <property type="entry name" value="DUF1850"/>
</dbReference>
<dbReference type="Pfam" id="PF08905">
    <property type="entry name" value="DUF1850"/>
    <property type="match status" value="1"/>
</dbReference>
<comment type="caution">
    <text evidence="1">The sequence shown here is derived from an EMBL/GenBank/DDBJ whole genome shotgun (WGS) entry which is preliminary data.</text>
</comment>
<organism evidence="1 2">
    <name type="scientific">Paenisporosarcina macmurdoensis</name>
    <dbReference type="NCBI Taxonomy" id="212659"/>
    <lineage>
        <taxon>Bacteria</taxon>
        <taxon>Bacillati</taxon>
        <taxon>Bacillota</taxon>
        <taxon>Bacilli</taxon>
        <taxon>Bacillales</taxon>
        <taxon>Caryophanaceae</taxon>
        <taxon>Paenisporosarcina</taxon>
    </lineage>
</organism>
<reference evidence="2" key="1">
    <citation type="journal article" date="2019" name="Int. J. Syst. Evol. Microbiol.">
        <title>The Global Catalogue of Microorganisms (GCM) 10K type strain sequencing project: providing services to taxonomists for standard genome sequencing and annotation.</title>
        <authorList>
            <consortium name="The Broad Institute Genomics Platform"/>
            <consortium name="The Broad Institute Genome Sequencing Center for Infectious Disease"/>
            <person name="Wu L."/>
            <person name="Ma J."/>
        </authorList>
    </citation>
    <scope>NUCLEOTIDE SEQUENCE [LARGE SCALE GENOMIC DNA]</scope>
    <source>
        <strain evidence="2">CCUG 54527</strain>
    </source>
</reference>
<sequence>MKKRTILLTVLLVISMFLLMAFIPYKWSFVFFEQRTTNPIAYLPLEKEKSFQIRYTHSIHLSDVLETYKVTKKHDIQLSSLEYEDFAIGMPSGAGKGENFVEKDGKYYITNMSQVMPSFNILVGDIDRDLAFRYVEDEYHLKNYLTRGETYTFQVTRLSLVDQLRGAKLRE</sequence>
<proteinExistence type="predicted"/>
<dbReference type="RefSeq" id="WP_377732098.1">
    <property type="nucleotide sequence ID" value="NZ_JBHSRI010000002.1"/>
</dbReference>
<name>A0ABW1L343_9BACL</name>
<dbReference type="EMBL" id="JBHSRI010000002">
    <property type="protein sequence ID" value="MFC6038100.1"/>
    <property type="molecule type" value="Genomic_DNA"/>
</dbReference>
<accession>A0ABW1L343</accession>
<dbReference type="Proteomes" id="UP001596170">
    <property type="component" value="Unassembled WGS sequence"/>
</dbReference>
<evidence type="ECO:0000313" key="1">
    <source>
        <dbReference type="EMBL" id="MFC6038100.1"/>
    </source>
</evidence>
<evidence type="ECO:0000313" key="2">
    <source>
        <dbReference type="Proteomes" id="UP001596170"/>
    </source>
</evidence>
<keyword evidence="2" id="KW-1185">Reference proteome</keyword>